<feature type="transmembrane region" description="Helical" evidence="1">
    <location>
        <begin position="142"/>
        <end position="164"/>
    </location>
</feature>
<dbReference type="InterPro" id="IPR038750">
    <property type="entry name" value="YczE/YyaS-like"/>
</dbReference>
<dbReference type="RefSeq" id="WP_343940394.1">
    <property type="nucleotide sequence ID" value="NZ_BAAAHP010000040.1"/>
</dbReference>
<feature type="transmembrane region" description="Helical" evidence="1">
    <location>
        <begin position="170"/>
        <end position="190"/>
    </location>
</feature>
<keyword evidence="1" id="KW-1133">Transmembrane helix</keyword>
<keyword evidence="3" id="KW-1185">Reference proteome</keyword>
<name>A0ABN1PJ89_9PSEU</name>
<feature type="transmembrane region" description="Helical" evidence="1">
    <location>
        <begin position="45"/>
        <end position="67"/>
    </location>
</feature>
<reference evidence="2 3" key="1">
    <citation type="journal article" date="2019" name="Int. J. Syst. Evol. Microbiol.">
        <title>The Global Catalogue of Microorganisms (GCM) 10K type strain sequencing project: providing services to taxonomists for standard genome sequencing and annotation.</title>
        <authorList>
            <consortium name="The Broad Institute Genomics Platform"/>
            <consortium name="The Broad Institute Genome Sequencing Center for Infectious Disease"/>
            <person name="Wu L."/>
            <person name="Ma J."/>
        </authorList>
    </citation>
    <scope>NUCLEOTIDE SEQUENCE [LARGE SCALE GENOMIC DNA]</scope>
    <source>
        <strain evidence="2 3">JCM 11117</strain>
    </source>
</reference>
<dbReference type="EMBL" id="BAAAHP010000040">
    <property type="protein sequence ID" value="GAA0928635.1"/>
    <property type="molecule type" value="Genomic_DNA"/>
</dbReference>
<protein>
    <submittedName>
        <fullName evidence="2">Membrane protein</fullName>
    </submittedName>
</protein>
<proteinExistence type="predicted"/>
<accession>A0ABN1PJ89</accession>
<dbReference type="Proteomes" id="UP001499967">
    <property type="component" value="Unassembled WGS sequence"/>
</dbReference>
<keyword evidence="1" id="KW-0812">Transmembrane</keyword>
<gene>
    <name evidence="2" type="ORF">GCM10009559_15120</name>
</gene>
<dbReference type="Pfam" id="PF19700">
    <property type="entry name" value="DUF6198"/>
    <property type="match status" value="1"/>
</dbReference>
<comment type="caution">
    <text evidence="2">The sequence shown here is derived from an EMBL/GenBank/DDBJ whole genome shotgun (WGS) entry which is preliminary data.</text>
</comment>
<keyword evidence="1" id="KW-0472">Membrane</keyword>
<dbReference type="PANTHER" id="PTHR40078:SF1">
    <property type="entry name" value="INTEGRAL MEMBRANE PROTEIN"/>
    <property type="match status" value="1"/>
</dbReference>
<organism evidence="2 3">
    <name type="scientific">Pseudonocardia zijingensis</name>
    <dbReference type="NCBI Taxonomy" id="153376"/>
    <lineage>
        <taxon>Bacteria</taxon>
        <taxon>Bacillati</taxon>
        <taxon>Actinomycetota</taxon>
        <taxon>Actinomycetes</taxon>
        <taxon>Pseudonocardiales</taxon>
        <taxon>Pseudonocardiaceae</taxon>
        <taxon>Pseudonocardia</taxon>
    </lineage>
</organism>
<evidence type="ECO:0000313" key="3">
    <source>
        <dbReference type="Proteomes" id="UP001499967"/>
    </source>
</evidence>
<dbReference type="PANTHER" id="PTHR40078">
    <property type="entry name" value="INTEGRAL MEMBRANE PROTEIN-RELATED"/>
    <property type="match status" value="1"/>
</dbReference>
<sequence length="198" mass="20191">MPSRLLQFLVGLALCAVAVWASVQAGLGVSPWDTLHGGLSAQLGLSFGAVVTGVGLVVLAASWALGVRPGWGTLVNILFIGWSLDALLATSWLDGLRDGPIVLRALVLAASVLLLGVGGALYIGAGLGAGPRDSLMVACHRHGLPIGASRCGIELVVVLLGWLFGGPVGVGTVILALGTGPVMQVAFRLLRRHPVRAT</sequence>
<feature type="transmembrane region" description="Helical" evidence="1">
    <location>
        <begin position="105"/>
        <end position="130"/>
    </location>
</feature>
<feature type="transmembrane region" description="Helical" evidence="1">
    <location>
        <begin position="74"/>
        <end position="93"/>
    </location>
</feature>
<evidence type="ECO:0000256" key="1">
    <source>
        <dbReference type="SAM" id="Phobius"/>
    </source>
</evidence>
<evidence type="ECO:0000313" key="2">
    <source>
        <dbReference type="EMBL" id="GAA0928635.1"/>
    </source>
</evidence>